<dbReference type="EMBL" id="LNAL01000008">
    <property type="protein sequence ID" value="KUG05834.1"/>
    <property type="molecule type" value="Genomic_DNA"/>
</dbReference>
<proteinExistence type="predicted"/>
<name>A0A9X0HH75_SOLP1</name>
<dbReference type="Proteomes" id="UP000054223">
    <property type="component" value="Unassembled WGS sequence"/>
</dbReference>
<sequence length="202" mass="22545">MDGVVMDPRLKTLMVKFQQGIQRHPEVIQELQKAGGQGPLPYDKRLGLTQGEYSELLALMNKREMRSVSTGSADVSVTNEKGIIRFAAQGKLAILNDIWLDLPHNEVHAGSRTLPFIEAVNVTDAQNAFGSAWFGYKWELAEPKDLDISKYDMRDLSNLNASMYKVVVGKIATTGQTLVQIKGMEIKNGVRTVSYEIPLFFQ</sequence>
<accession>A0A9X0HH75</accession>
<evidence type="ECO:0000313" key="1">
    <source>
        <dbReference type="EMBL" id="KUG05834.1"/>
    </source>
</evidence>
<protein>
    <submittedName>
        <fullName evidence="1">Uncharacterized protein</fullName>
    </submittedName>
</protein>
<reference evidence="1 2" key="1">
    <citation type="submission" date="2015-11" db="EMBL/GenBank/DDBJ databases">
        <title>Solirubrum puertoriconensis gen. nov. an environmental bacteria isolated in Puerto Rico.</title>
        <authorList>
            <person name="Cuebas-Irizarry M.F."/>
            <person name="Montalvo-Rodriguez R."/>
        </authorList>
    </citation>
    <scope>NUCLEOTIDE SEQUENCE [LARGE SCALE GENOMIC DNA]</scope>
    <source>
        <strain evidence="1 2">MC1A</strain>
    </source>
</reference>
<comment type="caution">
    <text evidence="1">The sequence shown here is derived from an EMBL/GenBank/DDBJ whole genome shotgun (WGS) entry which is preliminary data.</text>
</comment>
<gene>
    <name evidence="1" type="ORF">ASU33_00135</name>
</gene>
<keyword evidence="2" id="KW-1185">Reference proteome</keyword>
<dbReference type="AlphaFoldDB" id="A0A9X0HH75"/>
<organism evidence="1 2">
    <name type="scientific">Solirubrum puertoriconensis</name>
    <dbReference type="NCBI Taxonomy" id="1751427"/>
    <lineage>
        <taxon>Bacteria</taxon>
        <taxon>Pseudomonadati</taxon>
        <taxon>Bacteroidota</taxon>
        <taxon>Cytophagia</taxon>
        <taxon>Cytophagales</taxon>
    </lineage>
</organism>
<evidence type="ECO:0000313" key="2">
    <source>
        <dbReference type="Proteomes" id="UP000054223"/>
    </source>
</evidence>